<feature type="domain" description="CBM21" evidence="2">
    <location>
        <begin position="28"/>
        <end position="141"/>
    </location>
</feature>
<evidence type="ECO:0000259" key="2">
    <source>
        <dbReference type="PROSITE" id="PS51159"/>
    </source>
</evidence>
<feature type="domain" description="CBM21" evidence="2">
    <location>
        <begin position="139"/>
        <end position="249"/>
    </location>
</feature>
<dbReference type="InterPro" id="IPR005036">
    <property type="entry name" value="CBM21_dom"/>
</dbReference>
<dbReference type="InterPro" id="IPR038175">
    <property type="entry name" value="CBM21_dom_sf"/>
</dbReference>
<feature type="signal peptide" evidence="1">
    <location>
        <begin position="1"/>
        <end position="30"/>
    </location>
</feature>
<dbReference type="PROSITE" id="PS51159">
    <property type="entry name" value="CBM21"/>
    <property type="match status" value="2"/>
</dbReference>
<gene>
    <name evidence="3" type="ORF">PAECIP111893_02744</name>
</gene>
<accession>A0ABN8GIZ7</accession>
<dbReference type="InterPro" id="IPR050782">
    <property type="entry name" value="PP1_regulatory_subunit_3"/>
</dbReference>
<organism evidence="3 4">
    <name type="scientific">Paenibacillus plantiphilus</name>
    <dbReference type="NCBI Taxonomy" id="2905650"/>
    <lineage>
        <taxon>Bacteria</taxon>
        <taxon>Bacillati</taxon>
        <taxon>Bacillota</taxon>
        <taxon>Bacilli</taxon>
        <taxon>Bacillales</taxon>
        <taxon>Paenibacillaceae</taxon>
        <taxon>Paenibacillus</taxon>
    </lineage>
</organism>
<keyword evidence="4" id="KW-1185">Reference proteome</keyword>
<feature type="chain" id="PRO_5046727758" description="CBM21 domain-containing protein" evidence="1">
    <location>
        <begin position="31"/>
        <end position="250"/>
    </location>
</feature>
<dbReference type="EMBL" id="CAKMMF010000014">
    <property type="protein sequence ID" value="CAH1207643.1"/>
    <property type="molecule type" value="Genomic_DNA"/>
</dbReference>
<dbReference type="Gene3D" id="2.60.40.2440">
    <property type="entry name" value="Carbohydrate binding type-21 domain"/>
    <property type="match status" value="2"/>
</dbReference>
<comment type="caution">
    <text evidence="3">The sequence shown here is derived from an EMBL/GenBank/DDBJ whole genome shotgun (WGS) entry which is preliminary data.</text>
</comment>
<evidence type="ECO:0000313" key="4">
    <source>
        <dbReference type="Proteomes" id="UP000838686"/>
    </source>
</evidence>
<name>A0ABN8GIZ7_9BACL</name>
<dbReference type="PANTHER" id="PTHR12307">
    <property type="entry name" value="PROTEIN PHOSPHATASE 1 REGULATORY SUBUNIT"/>
    <property type="match status" value="1"/>
</dbReference>
<dbReference type="Proteomes" id="UP000838686">
    <property type="component" value="Unassembled WGS sequence"/>
</dbReference>
<protein>
    <recommendedName>
        <fullName evidence="2">CBM21 domain-containing protein</fullName>
    </recommendedName>
</protein>
<evidence type="ECO:0000256" key="1">
    <source>
        <dbReference type="SAM" id="SignalP"/>
    </source>
</evidence>
<sequence length="250" mass="27752">MSLMKKASATMLVFALVLSFGFSSIVSATAPEVKLYDASYYVSGSHSARSFSGQIEVENLGYSKVVTVHYTPDGGTTWQTLNASYSHASDINHEIWEFSTYAHDYSLETPRLGNVVSFYIEYEVNGQTYWDTNGGSNYTVSTITSHFELGVPAVISWYRGLYSTGFSGDIVLKNLAYAKSVNIIYTTDNWTTTQTLSASYDSSIGNNLELWKFNTSVSPSVTQISFYISYTVGGVTYYDNNFNSNYTVIK</sequence>
<proteinExistence type="predicted"/>
<dbReference type="RefSeq" id="WP_236343056.1">
    <property type="nucleotide sequence ID" value="NZ_CAKMMF010000014.1"/>
</dbReference>
<evidence type="ECO:0000313" key="3">
    <source>
        <dbReference type="EMBL" id="CAH1207643.1"/>
    </source>
</evidence>
<dbReference type="Pfam" id="PF03370">
    <property type="entry name" value="CBM_21"/>
    <property type="match status" value="2"/>
</dbReference>
<reference evidence="3" key="1">
    <citation type="submission" date="2022-01" db="EMBL/GenBank/DDBJ databases">
        <authorList>
            <person name="Criscuolo A."/>
        </authorList>
    </citation>
    <scope>NUCLEOTIDE SEQUENCE</scope>
    <source>
        <strain evidence="3">CIP111893</strain>
    </source>
</reference>
<dbReference type="PANTHER" id="PTHR12307:SF53">
    <property type="entry name" value="PROTEIN PHOSPHATASE 1 REGULATORY SUBUNIT"/>
    <property type="match status" value="1"/>
</dbReference>
<keyword evidence="1" id="KW-0732">Signal</keyword>